<dbReference type="OrthoDB" id="1666796at2759"/>
<evidence type="ECO:0000256" key="7">
    <source>
        <dbReference type="RuleBase" id="RU363079"/>
    </source>
</evidence>
<dbReference type="STRING" id="70667.A0A3P7CBL9"/>
<name>A0A3P7CBL9_SCHSO</name>
<organism evidence="8 9">
    <name type="scientific">Schistocephalus solidus</name>
    <name type="common">Tapeworm</name>
    <dbReference type="NCBI Taxonomy" id="70667"/>
    <lineage>
        <taxon>Eukaryota</taxon>
        <taxon>Metazoa</taxon>
        <taxon>Spiralia</taxon>
        <taxon>Lophotrochozoa</taxon>
        <taxon>Platyhelminthes</taxon>
        <taxon>Cestoda</taxon>
        <taxon>Eucestoda</taxon>
        <taxon>Diphyllobothriidea</taxon>
        <taxon>Diphyllobothriidae</taxon>
        <taxon>Schistocephalus</taxon>
    </lineage>
</organism>
<keyword evidence="9" id="KW-1185">Reference proteome</keyword>
<protein>
    <recommendedName>
        <fullName evidence="7">Transmembrane 9 superfamily member</fullName>
    </recommendedName>
</protein>
<dbReference type="GO" id="GO:0016020">
    <property type="term" value="C:membrane"/>
    <property type="evidence" value="ECO:0007669"/>
    <property type="project" value="UniProtKB-SubCell"/>
</dbReference>
<keyword evidence="3 7" id="KW-0812">Transmembrane</keyword>
<dbReference type="EMBL" id="UYSU01035080">
    <property type="protein sequence ID" value="VDL95559.1"/>
    <property type="molecule type" value="Genomic_DNA"/>
</dbReference>
<evidence type="ECO:0000256" key="2">
    <source>
        <dbReference type="ARBA" id="ARBA00005227"/>
    </source>
</evidence>
<evidence type="ECO:0000256" key="6">
    <source>
        <dbReference type="ARBA" id="ARBA00023136"/>
    </source>
</evidence>
<reference evidence="8 9" key="1">
    <citation type="submission" date="2018-11" db="EMBL/GenBank/DDBJ databases">
        <authorList>
            <consortium name="Pathogen Informatics"/>
        </authorList>
    </citation>
    <scope>NUCLEOTIDE SEQUENCE [LARGE SCALE GENOMIC DNA]</scope>
    <source>
        <strain evidence="8 9">NST_G2</strain>
    </source>
</reference>
<evidence type="ECO:0000256" key="4">
    <source>
        <dbReference type="ARBA" id="ARBA00022729"/>
    </source>
</evidence>
<feature type="transmembrane region" description="Helical" evidence="7">
    <location>
        <begin position="6"/>
        <end position="30"/>
    </location>
</feature>
<comment type="subcellular location">
    <subcellularLocation>
        <location evidence="1">Membrane</location>
        <topology evidence="1">Multi-pass membrane protein</topology>
    </subcellularLocation>
</comment>
<feature type="transmembrane region" description="Helical" evidence="7">
    <location>
        <begin position="42"/>
        <end position="66"/>
    </location>
</feature>
<dbReference type="Pfam" id="PF02990">
    <property type="entry name" value="EMP70"/>
    <property type="match status" value="1"/>
</dbReference>
<evidence type="ECO:0000256" key="1">
    <source>
        <dbReference type="ARBA" id="ARBA00004141"/>
    </source>
</evidence>
<proteinExistence type="inferred from homology"/>
<evidence type="ECO:0000313" key="9">
    <source>
        <dbReference type="Proteomes" id="UP000275846"/>
    </source>
</evidence>
<dbReference type="InterPro" id="IPR004240">
    <property type="entry name" value="EMP70"/>
</dbReference>
<dbReference type="GO" id="GO:0072657">
    <property type="term" value="P:protein localization to membrane"/>
    <property type="evidence" value="ECO:0007669"/>
    <property type="project" value="TreeGrafter"/>
</dbReference>
<comment type="caution">
    <text evidence="7">Lacks conserved residue(s) required for the propagation of feature annotation.</text>
</comment>
<dbReference type="PANTHER" id="PTHR10766:SF41">
    <property type="entry name" value="TRANSMEMBRANE 9 SUPERFAMILY MEMBER 3"/>
    <property type="match status" value="1"/>
</dbReference>
<evidence type="ECO:0000256" key="3">
    <source>
        <dbReference type="ARBA" id="ARBA00022692"/>
    </source>
</evidence>
<dbReference type="Proteomes" id="UP000275846">
    <property type="component" value="Unassembled WGS sequence"/>
</dbReference>
<keyword evidence="6 7" id="KW-0472">Membrane</keyword>
<gene>
    <name evidence="8" type="ORF">SSLN_LOCUS9174</name>
</gene>
<dbReference type="PANTHER" id="PTHR10766">
    <property type="entry name" value="TRANSMEMBRANE 9 SUPERFAMILY PROTEIN"/>
    <property type="match status" value="1"/>
</dbReference>
<keyword evidence="5 7" id="KW-1133">Transmembrane helix</keyword>
<comment type="similarity">
    <text evidence="2 7">Belongs to the nonaspanin (TM9SF) (TC 9.A.2) family.</text>
</comment>
<dbReference type="AlphaFoldDB" id="A0A3P7CBL9"/>
<sequence length="81" mass="9226">MSSPVPQWVSFCSGASTAIYIYLYSIYYFIFKTRMFGLFQTVFYFGYMAFFCVALGCMCGAVGYLASSVFVRKIYSTVKID</sequence>
<accession>A0A3P7CBL9</accession>
<evidence type="ECO:0000256" key="5">
    <source>
        <dbReference type="ARBA" id="ARBA00022989"/>
    </source>
</evidence>
<evidence type="ECO:0000313" key="8">
    <source>
        <dbReference type="EMBL" id="VDL95559.1"/>
    </source>
</evidence>
<keyword evidence="4" id="KW-0732">Signal</keyword>